<organism evidence="1 2">
    <name type="scientific">Trifolium pratense</name>
    <name type="common">Red clover</name>
    <dbReference type="NCBI Taxonomy" id="57577"/>
    <lineage>
        <taxon>Eukaryota</taxon>
        <taxon>Viridiplantae</taxon>
        <taxon>Streptophyta</taxon>
        <taxon>Embryophyta</taxon>
        <taxon>Tracheophyta</taxon>
        <taxon>Spermatophyta</taxon>
        <taxon>Magnoliopsida</taxon>
        <taxon>eudicotyledons</taxon>
        <taxon>Gunneridae</taxon>
        <taxon>Pentapetalae</taxon>
        <taxon>rosids</taxon>
        <taxon>fabids</taxon>
        <taxon>Fabales</taxon>
        <taxon>Fabaceae</taxon>
        <taxon>Papilionoideae</taxon>
        <taxon>50 kb inversion clade</taxon>
        <taxon>NPAAA clade</taxon>
        <taxon>Hologalegina</taxon>
        <taxon>IRL clade</taxon>
        <taxon>Trifolieae</taxon>
        <taxon>Trifolium</taxon>
    </lineage>
</organism>
<reference evidence="1" key="1">
    <citation type="submission" date="2023-10" db="EMBL/GenBank/DDBJ databases">
        <authorList>
            <person name="Rodriguez Cubillos JULIANA M."/>
            <person name="De Vega J."/>
        </authorList>
    </citation>
    <scope>NUCLEOTIDE SEQUENCE</scope>
</reference>
<gene>
    <name evidence="1" type="ORF">MILVUS5_LOCUS6828</name>
</gene>
<proteinExistence type="predicted"/>
<protein>
    <submittedName>
        <fullName evidence="1">Uncharacterized protein</fullName>
    </submittedName>
</protein>
<evidence type="ECO:0000313" key="1">
    <source>
        <dbReference type="EMBL" id="CAJ2636316.1"/>
    </source>
</evidence>
<accession>A0ACB0IWQ9</accession>
<keyword evidence="2" id="KW-1185">Reference proteome</keyword>
<name>A0ACB0IWQ9_TRIPR</name>
<dbReference type="EMBL" id="CASHSV030000002">
    <property type="protein sequence ID" value="CAJ2636316.1"/>
    <property type="molecule type" value="Genomic_DNA"/>
</dbReference>
<dbReference type="Proteomes" id="UP001177021">
    <property type="component" value="Unassembled WGS sequence"/>
</dbReference>
<comment type="caution">
    <text evidence="1">The sequence shown here is derived from an EMBL/GenBank/DDBJ whole genome shotgun (WGS) entry which is preliminary data.</text>
</comment>
<evidence type="ECO:0000313" key="2">
    <source>
        <dbReference type="Proteomes" id="UP001177021"/>
    </source>
</evidence>
<sequence>MATKHAISLGIRSNECLKSLLSSCKSMQQALQIHAHIIVTGRNNNLFLSTNLFSVYASQSLHHSRILFSQITNPDVFLWNAIIKAYSLTLHSPPPQHPFSLFKSMLSSSISPDSFTFPFLLKSCANLLISSTPQLGFQVHCHVVRNGFDSDVFVKNALLNFYCVFGDVDNAYKVFEESPVRDCVSYNTMINGFVRAGVLSCCFRVFVEMSRFCIRPDEYTFVALLSGCSLLEDYRIGRQVHGLIYRILGNFGENVLLVNKLVDMYAKCGYLDMAERVVRGVKVGKGVVEAWTSLVSAYALGGEVEVARRLFDQMGERDVVSWTAMISGYSNAGCFQEALELFVQLEGLGMKPDDVAVVAALSACARLGALELGKRIHCQYAGKNWTCGPNRWFTSAVVDMYAKCGSIDTALDVFRKTSDDMKTTFLYNSIISGLAHHGLGEYAIILFEEMGLLGLKPDRITFVAVLSACGHCGLLDVGKKLFESMSTVYGVNPEMEHYGCIIDLLGRAGRLDEAYCLILKMPFRANAVIWRALLSSCKVHGDVALARLASLELLELQYDHGAGYVMLSNMLADMDQHDEAAGLRKEIDNVGIQKPPGWSYVEMNGTLHKFVAGDKSHPEAKTTELMLRDINTGLKYIGQISASKMVFDIN</sequence>